<reference evidence="1 2" key="1">
    <citation type="submission" date="2018-09" db="EMBL/GenBank/DDBJ databases">
        <title>YIM PH 21725 draft genome.</title>
        <authorList>
            <person name="Miao C."/>
        </authorList>
    </citation>
    <scope>NUCLEOTIDE SEQUENCE [LARGE SCALE GENOMIC DNA]</scope>
    <source>
        <strain evidence="2">YIM PH21725</strain>
    </source>
</reference>
<dbReference type="AlphaFoldDB" id="A0A419I249"/>
<name>A0A419I249_9PSEU</name>
<proteinExistence type="predicted"/>
<keyword evidence="2" id="KW-1185">Reference proteome</keyword>
<dbReference type="RefSeq" id="WP_120024671.1">
    <property type="nucleotide sequence ID" value="NZ_QZFV01000091.1"/>
</dbReference>
<evidence type="ECO:0000313" key="1">
    <source>
        <dbReference type="EMBL" id="RJQ83877.1"/>
    </source>
</evidence>
<dbReference type="OrthoDB" id="5842285at2"/>
<sequence length="457" mass="47929">MTTPGTPILTRAVHTEPNPLTADLAGPTPSKITIVLSNKTRKPVVCQRVSVILPVGIGGSHLTDDPRAVTVKPPTDAWQCQRTVTNRHVRFDITPPDGTTVIPVGDAEQFKIADIAVNSAAGVCYPEVEEITALEGEDPVPRSRAERLPKFPAGKRAPHHRATNLAVFAADAKEGDPPVVRVTRGSSVKVTFTPAPGLARRLHWQDNNVGVPVNDGASWAECGPLERDTTFVLQTVSESGGTTDSRYDAVTVAVDVPLYPKVIVPPGGDFEVHHSSPLRIPNALTVAGRADITGTATVGGLASASLTTKSLLFGGTATVQGATTITGDLTADDVSTAGHLAATGKIKIFQRKSWPTCCGSLPMTTDGFVASTVNGVANLTLSVTGHWTYRSQAAPPYNTASLLAPFAAGKTVVWRVNCPTCDPKTGDDLARTCQNCAHCTSLAASGKVSVYLFQPAL</sequence>
<evidence type="ECO:0000313" key="2">
    <source>
        <dbReference type="Proteomes" id="UP000285112"/>
    </source>
</evidence>
<comment type="caution">
    <text evidence="1">The sequence shown here is derived from an EMBL/GenBank/DDBJ whole genome shotgun (WGS) entry which is preliminary data.</text>
</comment>
<accession>A0A419I249</accession>
<protein>
    <submittedName>
        <fullName evidence="1">Uncharacterized protein</fullName>
    </submittedName>
</protein>
<dbReference type="Proteomes" id="UP000285112">
    <property type="component" value="Unassembled WGS sequence"/>
</dbReference>
<dbReference type="EMBL" id="QZFV01000091">
    <property type="protein sequence ID" value="RJQ83877.1"/>
    <property type="molecule type" value="Genomic_DNA"/>
</dbReference>
<gene>
    <name evidence="1" type="ORF">D5S19_18910</name>
</gene>
<organism evidence="1 2">
    <name type="scientific">Amycolatopsis panacis</name>
    <dbReference type="NCBI Taxonomy" id="2340917"/>
    <lineage>
        <taxon>Bacteria</taxon>
        <taxon>Bacillati</taxon>
        <taxon>Actinomycetota</taxon>
        <taxon>Actinomycetes</taxon>
        <taxon>Pseudonocardiales</taxon>
        <taxon>Pseudonocardiaceae</taxon>
        <taxon>Amycolatopsis</taxon>
    </lineage>
</organism>